<proteinExistence type="predicted"/>
<evidence type="ECO:0000313" key="4">
    <source>
        <dbReference type="Proteomes" id="UP001499854"/>
    </source>
</evidence>
<dbReference type="InterPro" id="IPR046540">
    <property type="entry name" value="DMFA2_C"/>
</dbReference>
<name>A0ABP5CYT6_9ACTN</name>
<feature type="region of interest" description="Disordered" evidence="1">
    <location>
        <begin position="45"/>
        <end position="108"/>
    </location>
</feature>
<keyword evidence="4" id="KW-1185">Reference proteome</keyword>
<evidence type="ECO:0000259" key="2">
    <source>
        <dbReference type="Pfam" id="PF20254"/>
    </source>
</evidence>
<dbReference type="Proteomes" id="UP001499854">
    <property type="component" value="Unassembled WGS sequence"/>
</dbReference>
<feature type="compositionally biased region" description="Pro residues" evidence="1">
    <location>
        <begin position="65"/>
        <end position="78"/>
    </location>
</feature>
<evidence type="ECO:0000256" key="1">
    <source>
        <dbReference type="SAM" id="MobiDB-lite"/>
    </source>
</evidence>
<feature type="region of interest" description="Disordered" evidence="1">
    <location>
        <begin position="1"/>
        <end position="20"/>
    </location>
</feature>
<dbReference type="RefSeq" id="WP_344657733.1">
    <property type="nucleotide sequence ID" value="NZ_BAAAQM010000015.1"/>
</dbReference>
<comment type="caution">
    <text evidence="3">The sequence shown here is derived from an EMBL/GenBank/DDBJ whole genome shotgun (WGS) entry which is preliminary data.</text>
</comment>
<protein>
    <recommendedName>
        <fullName evidence="2">N,N-dimethylformamidase beta subunit-like C-terminal domain-containing protein</fullName>
    </recommendedName>
</protein>
<sequence>MDESPSPAEESAGNRRPARAARWKAVAGSAALAIGVFAVGYGCTGGSAPPVARPGPPVTVTSQTPEPPTKAGTPPPDRTQPSTAACATRRRPAGWARTENAKPGDASWRASFDTDTSIVAGYLDQVSAACGDTLGLHLSGYVSTASVTAYRMGWYGGAGGRVVWSAPKVAVSASQVKNSGAPTYTVEASWPVAARIPITPEWTPGFYLLVVRAHPHDAGDAIPLVVRDDSDGNGAPGSGSSPLLLQASVLTYQAYNNYGRYSLYYGPKDQSSKRTDRSRVASFDRPYNGDGYQAPFLYDIPLAAEAEKLGLDVDYTTDIDVDRRPSQVAAHKALLIGGHSEYWTRRMYDAAVYARDNGTNIAFFGANEVYWHARLESSPAGPDRRMVVYRQAAEDPLTKDDPSQATVLWDSHELERPAATLVGPAYGELGTTGGAFRVLQPDSWIFAGTGAVRDQVLKNSLAGEYDTVKNDYATPPDIDVVAAAPILFSGQPTMATMSYYGAKSGAGVFAGGMTYWDCQVAGSCKNHEVDPGTSKLLAAITDNVLRDFAQGPAATRHPSTHRPAPSARALISSAAAQSDVGIGPPPPSH</sequence>
<accession>A0ABP5CYT6</accession>
<reference evidence="4" key="1">
    <citation type="journal article" date="2019" name="Int. J. Syst. Evol. Microbiol.">
        <title>The Global Catalogue of Microorganisms (GCM) 10K type strain sequencing project: providing services to taxonomists for standard genome sequencing and annotation.</title>
        <authorList>
            <consortium name="The Broad Institute Genomics Platform"/>
            <consortium name="The Broad Institute Genome Sequencing Center for Infectious Disease"/>
            <person name="Wu L."/>
            <person name="Ma J."/>
        </authorList>
    </citation>
    <scope>NUCLEOTIDE SEQUENCE [LARGE SCALE GENOMIC DNA]</scope>
    <source>
        <strain evidence="4">JCM 16013</strain>
    </source>
</reference>
<dbReference type="Pfam" id="PF20254">
    <property type="entry name" value="DMFA2_C"/>
    <property type="match status" value="1"/>
</dbReference>
<organism evidence="3 4">
    <name type="scientific">Catenulispora subtropica</name>
    <dbReference type="NCBI Taxonomy" id="450798"/>
    <lineage>
        <taxon>Bacteria</taxon>
        <taxon>Bacillati</taxon>
        <taxon>Actinomycetota</taxon>
        <taxon>Actinomycetes</taxon>
        <taxon>Catenulisporales</taxon>
        <taxon>Catenulisporaceae</taxon>
        <taxon>Catenulispora</taxon>
    </lineage>
</organism>
<dbReference type="EMBL" id="BAAAQM010000015">
    <property type="protein sequence ID" value="GAA1970080.1"/>
    <property type="molecule type" value="Genomic_DNA"/>
</dbReference>
<gene>
    <name evidence="3" type="ORF">GCM10009838_31240</name>
</gene>
<evidence type="ECO:0000313" key="3">
    <source>
        <dbReference type="EMBL" id="GAA1970080.1"/>
    </source>
</evidence>
<feature type="domain" description="N,N-dimethylformamidase beta subunit-like C-terminal" evidence="2">
    <location>
        <begin position="147"/>
        <end position="524"/>
    </location>
</feature>